<dbReference type="SUPFAM" id="SSF141371">
    <property type="entry name" value="PilZ domain-like"/>
    <property type="match status" value="2"/>
</dbReference>
<keyword evidence="1" id="KW-0973">c-di-GMP</keyword>
<sequence>MTGGGFVKLALGTSITIDKDYTEEGEKFKSRVVDIEKDCVMIDYPTHLETGRTAFFMDGTQLLVSFVDELKMAYVFKTEVMGRLNRGIPMLQLSYPGDAQLIKIQRREFVRVDSPLDVAVDKDGIVHQLVAEDISAGGMAVNLARTDLEEDDIVKLTIVLPYANNSIKYVRVNARIVRIWEKDGRRIASMQFDQIESESRQQVIRLCFERQLKKRNE</sequence>
<keyword evidence="2" id="KW-0547">Nucleotide-binding</keyword>
<keyword evidence="6" id="KW-0282">Flagellum</keyword>
<evidence type="ECO:0000256" key="3">
    <source>
        <dbReference type="ARBA" id="ARBA00023143"/>
    </source>
</evidence>
<dbReference type="Pfam" id="PF12945">
    <property type="entry name" value="PilZNR"/>
    <property type="match status" value="1"/>
</dbReference>
<gene>
    <name evidence="6" type="ORF">H9659_01325</name>
</gene>
<dbReference type="Pfam" id="PF07238">
    <property type="entry name" value="PilZ"/>
    <property type="match status" value="1"/>
</dbReference>
<evidence type="ECO:0000259" key="4">
    <source>
        <dbReference type="Pfam" id="PF07238"/>
    </source>
</evidence>
<proteinExistence type="predicted"/>
<dbReference type="InterPro" id="IPR009875">
    <property type="entry name" value="PilZ_domain"/>
</dbReference>
<keyword evidence="7" id="KW-1185">Reference proteome</keyword>
<comment type="caution">
    <text evidence="6">The sequence shown here is derived from an EMBL/GenBank/DDBJ whole genome shotgun (WGS) entry which is preliminary data.</text>
</comment>
<dbReference type="Gene3D" id="2.30.110.10">
    <property type="entry name" value="Electron Transport, Fmn-binding Protein, Chain A"/>
    <property type="match status" value="1"/>
</dbReference>
<feature type="domain" description="PilZ" evidence="4">
    <location>
        <begin position="105"/>
        <end position="209"/>
    </location>
</feature>
<organism evidence="6 7">
    <name type="scientific">Sporosarcina gallistercoris</name>
    <dbReference type="NCBI Taxonomy" id="2762245"/>
    <lineage>
        <taxon>Bacteria</taxon>
        <taxon>Bacillati</taxon>
        <taxon>Bacillota</taxon>
        <taxon>Bacilli</taxon>
        <taxon>Bacillales</taxon>
        <taxon>Caryophanaceae</taxon>
        <taxon>Sporosarcina</taxon>
    </lineage>
</organism>
<dbReference type="EMBL" id="JACSQY010000001">
    <property type="protein sequence ID" value="MBD7906971.1"/>
    <property type="molecule type" value="Genomic_DNA"/>
</dbReference>
<evidence type="ECO:0000313" key="6">
    <source>
        <dbReference type="EMBL" id="MBD7906971.1"/>
    </source>
</evidence>
<accession>A0ABR8PFN6</accession>
<reference evidence="6 7" key="1">
    <citation type="submission" date="2020-08" db="EMBL/GenBank/DDBJ databases">
        <title>A Genomic Blueprint of the Chicken Gut Microbiome.</title>
        <authorList>
            <person name="Gilroy R."/>
            <person name="Ravi A."/>
            <person name="Getino M."/>
            <person name="Pursley I."/>
            <person name="Horton D.L."/>
            <person name="Alikhan N.-F."/>
            <person name="Baker D."/>
            <person name="Gharbi K."/>
            <person name="Hall N."/>
            <person name="Watson M."/>
            <person name="Adriaenssens E.M."/>
            <person name="Foster-Nyarko E."/>
            <person name="Jarju S."/>
            <person name="Secka A."/>
            <person name="Antonio M."/>
            <person name="Oren A."/>
            <person name="Chaudhuri R."/>
            <person name="La Ragione R.M."/>
            <person name="Hildebrand F."/>
            <person name="Pallen M.J."/>
        </authorList>
    </citation>
    <scope>NUCLEOTIDE SEQUENCE [LARGE SCALE GENOMIC DNA]</scope>
    <source>
        <strain evidence="6 7">Sa3CUA8</strain>
    </source>
</reference>
<evidence type="ECO:0000256" key="1">
    <source>
        <dbReference type="ARBA" id="ARBA00022636"/>
    </source>
</evidence>
<evidence type="ECO:0000256" key="2">
    <source>
        <dbReference type="ARBA" id="ARBA00022741"/>
    </source>
</evidence>
<keyword evidence="6" id="KW-0966">Cell projection</keyword>
<evidence type="ECO:0000313" key="7">
    <source>
        <dbReference type="Proteomes" id="UP000659496"/>
    </source>
</evidence>
<protein>
    <submittedName>
        <fullName evidence="6">Flagellar brake domain-containing protein</fullName>
    </submittedName>
</protein>
<dbReference type="Proteomes" id="UP000659496">
    <property type="component" value="Unassembled WGS sequence"/>
</dbReference>
<keyword evidence="3" id="KW-0975">Bacterial flagellum</keyword>
<keyword evidence="6" id="KW-0969">Cilium</keyword>
<dbReference type="InterPro" id="IPR012349">
    <property type="entry name" value="Split_barrel_FMN-bd"/>
</dbReference>
<dbReference type="InterPro" id="IPR009926">
    <property type="entry name" value="T3SS_YcgR_PilZN"/>
</dbReference>
<dbReference type="Gene3D" id="2.40.10.220">
    <property type="entry name" value="predicted glycosyltransferase like domains"/>
    <property type="match status" value="1"/>
</dbReference>
<evidence type="ECO:0000259" key="5">
    <source>
        <dbReference type="Pfam" id="PF12945"/>
    </source>
</evidence>
<name>A0ABR8PFN6_9BACL</name>
<feature type="domain" description="Type III secretion system flagellar brake protein YcgR PilZN" evidence="5">
    <location>
        <begin position="11"/>
        <end position="96"/>
    </location>
</feature>